<dbReference type="EMBL" id="SELH01000020">
    <property type="protein sequence ID" value="TWP28327.1"/>
    <property type="molecule type" value="Genomic_DNA"/>
</dbReference>
<name>A0A563DE40_9FLAO</name>
<dbReference type="Proteomes" id="UP000319499">
    <property type="component" value="Unassembled WGS sequence"/>
</dbReference>
<dbReference type="InterPro" id="IPR025460">
    <property type="entry name" value="DUF4280"/>
</dbReference>
<reference evidence="1 2" key="1">
    <citation type="submission" date="2019-02" db="EMBL/GenBank/DDBJ databases">
        <title>Apibacter muscae sp. nov.: a novel member of the house fly microbiota.</title>
        <authorList>
            <person name="Park R."/>
        </authorList>
    </citation>
    <scope>NUCLEOTIDE SEQUENCE [LARGE SCALE GENOMIC DNA]</scope>
    <source>
        <strain evidence="1 2">AL1</strain>
    </source>
</reference>
<gene>
    <name evidence="1" type="ORF">ETU09_06200</name>
</gene>
<organism evidence="1 2">
    <name type="scientific">Apibacter muscae</name>
    <dbReference type="NCBI Taxonomy" id="2509004"/>
    <lineage>
        <taxon>Bacteria</taxon>
        <taxon>Pseudomonadati</taxon>
        <taxon>Bacteroidota</taxon>
        <taxon>Flavobacteriia</taxon>
        <taxon>Flavobacteriales</taxon>
        <taxon>Weeksellaceae</taxon>
        <taxon>Apibacter</taxon>
    </lineage>
</organism>
<proteinExistence type="predicted"/>
<dbReference type="AlphaFoldDB" id="A0A563DE40"/>
<dbReference type="RefSeq" id="WP_146292609.1">
    <property type="nucleotide sequence ID" value="NZ_SELH01000020.1"/>
</dbReference>
<evidence type="ECO:0000313" key="1">
    <source>
        <dbReference type="EMBL" id="TWP28327.1"/>
    </source>
</evidence>
<comment type="caution">
    <text evidence="1">The sequence shown here is derived from an EMBL/GenBank/DDBJ whole genome shotgun (WGS) entry which is preliminary data.</text>
</comment>
<protein>
    <submittedName>
        <fullName evidence="1">DUF4280 domain-containing protein</fullName>
    </submittedName>
</protein>
<dbReference type="Pfam" id="PF14107">
    <property type="entry name" value="DUF4280"/>
    <property type="match status" value="1"/>
</dbReference>
<keyword evidence="2" id="KW-1185">Reference proteome</keyword>
<evidence type="ECO:0000313" key="2">
    <source>
        <dbReference type="Proteomes" id="UP000319499"/>
    </source>
</evidence>
<sequence length="251" mass="28299">MGWLNKFGNNKYSFSKNLKKIEKREQEEREWATTPEIGKIATPFQRNRSKINQLENANVKKLEPIREERKEQVKGQERLKLVIDGAILECSLCTQPKGILKVNFDTPSTQEKRTATEVETTATSLIFNGNCTKSPNSASPCASVMQTGSWKNTGLLKVQEKASLLQRSTILCLYGRTDIKITDSGQISEPEVIKTENAPVTNLEYDLKIKILSKDFVPLGIPNFKGKTENGTIIFEIVNKKAEVNNLVFYI</sequence>
<dbReference type="OrthoDB" id="6717961at2"/>
<accession>A0A563DE40</accession>